<dbReference type="PANTHER" id="PTHR44757:SF2">
    <property type="entry name" value="BIOFILM ARCHITECTURE MAINTENANCE PROTEIN MBAA"/>
    <property type="match status" value="1"/>
</dbReference>
<dbReference type="Gene3D" id="3.20.20.450">
    <property type="entry name" value="EAL domain"/>
    <property type="match status" value="1"/>
</dbReference>
<evidence type="ECO:0000259" key="7">
    <source>
        <dbReference type="PROSITE" id="PS50887"/>
    </source>
</evidence>
<dbReference type="PATRIC" id="fig|864069.3.peg.3149"/>
<dbReference type="FunFam" id="3.30.70.270:FF:000001">
    <property type="entry name" value="Diguanylate cyclase domain protein"/>
    <property type="match status" value="1"/>
</dbReference>
<dbReference type="Gene3D" id="3.30.450.20">
    <property type="entry name" value="PAS domain"/>
    <property type="match status" value="2"/>
</dbReference>
<dbReference type="eggNOG" id="COG5001">
    <property type="taxonomic scope" value="Bacteria"/>
</dbReference>
<dbReference type="InterPro" id="IPR043128">
    <property type="entry name" value="Rev_trsase/Diguanyl_cyclase"/>
</dbReference>
<keyword evidence="3" id="KW-0812">Transmembrane</keyword>
<dbReference type="PROSITE" id="PS50887">
    <property type="entry name" value="GGDEF"/>
    <property type="match status" value="1"/>
</dbReference>
<dbReference type="OrthoDB" id="9814202at2"/>
<dbReference type="PANTHER" id="PTHR44757">
    <property type="entry name" value="DIGUANYLATE CYCLASE DGCP"/>
    <property type="match status" value="1"/>
</dbReference>
<dbReference type="GO" id="GO:0003824">
    <property type="term" value="F:catalytic activity"/>
    <property type="evidence" value="ECO:0007669"/>
    <property type="project" value="UniProtKB-ARBA"/>
</dbReference>
<dbReference type="CDD" id="cd12915">
    <property type="entry name" value="PDC2_DGC_like"/>
    <property type="match status" value="1"/>
</dbReference>
<dbReference type="Pfam" id="PF00563">
    <property type="entry name" value="EAL"/>
    <property type="match status" value="1"/>
</dbReference>
<evidence type="ECO:0000313" key="8">
    <source>
        <dbReference type="EMBL" id="EIM26364.1"/>
    </source>
</evidence>
<reference evidence="8 9" key="1">
    <citation type="submission" date="2012-02" db="EMBL/GenBank/DDBJ databases">
        <title>Improved High-Quality Draft sequence of Microvirga sp. WSM3557.</title>
        <authorList>
            <consortium name="US DOE Joint Genome Institute"/>
            <person name="Lucas S."/>
            <person name="Han J."/>
            <person name="Lapidus A."/>
            <person name="Cheng J.-F."/>
            <person name="Goodwin L."/>
            <person name="Pitluck S."/>
            <person name="Peters L."/>
            <person name="Zhang X."/>
            <person name="Detter J.C."/>
            <person name="Han C."/>
            <person name="Tapia R."/>
            <person name="Land M."/>
            <person name="Hauser L."/>
            <person name="Kyrpides N."/>
            <person name="Ivanova N."/>
            <person name="Pagani I."/>
            <person name="Brau L."/>
            <person name="Yates R."/>
            <person name="O'Hara G."/>
            <person name="Rui T."/>
            <person name="Howieson J."/>
            <person name="Reeve W."/>
            <person name="Woyke T."/>
        </authorList>
    </citation>
    <scope>NUCLEOTIDE SEQUENCE [LARGE SCALE GENOMIC DNA]</scope>
    <source>
        <strain evidence="8 9">WSM3557</strain>
    </source>
</reference>
<accession>I4YQX2</accession>
<proteinExistence type="predicted"/>
<comment type="subcellular location">
    <subcellularLocation>
        <location evidence="1">Cell membrane</location>
        <topology evidence="1">Multi-pass membrane protein</topology>
    </subcellularLocation>
</comment>
<dbReference type="InterPro" id="IPR029787">
    <property type="entry name" value="Nucleotide_cyclase"/>
</dbReference>
<dbReference type="SUPFAM" id="SSF141868">
    <property type="entry name" value="EAL domain-like"/>
    <property type="match status" value="1"/>
</dbReference>
<dbReference type="CDD" id="cd01948">
    <property type="entry name" value="EAL"/>
    <property type="match status" value="1"/>
</dbReference>
<feature type="domain" description="GGDEF" evidence="7">
    <location>
        <begin position="365"/>
        <end position="498"/>
    </location>
</feature>
<keyword evidence="4" id="KW-1133">Transmembrane helix</keyword>
<dbReference type="EMBL" id="JH660645">
    <property type="protein sequence ID" value="EIM26364.1"/>
    <property type="molecule type" value="Genomic_DNA"/>
</dbReference>
<dbReference type="Pfam" id="PF00990">
    <property type="entry name" value="GGDEF"/>
    <property type="match status" value="1"/>
</dbReference>
<dbReference type="NCBIfam" id="TIGR00254">
    <property type="entry name" value="GGDEF"/>
    <property type="match status" value="1"/>
</dbReference>
<dbReference type="AlphaFoldDB" id="I4YQX2"/>
<dbReference type="STRING" id="864069.MicloDRAFT_00029130"/>
<dbReference type="InterPro" id="IPR052155">
    <property type="entry name" value="Biofilm_reg_signaling"/>
</dbReference>
<evidence type="ECO:0000256" key="4">
    <source>
        <dbReference type="ARBA" id="ARBA00022989"/>
    </source>
</evidence>
<dbReference type="CDD" id="cd12914">
    <property type="entry name" value="PDC1_DGC_like"/>
    <property type="match status" value="1"/>
</dbReference>
<dbReference type="InterPro" id="IPR035919">
    <property type="entry name" value="EAL_sf"/>
</dbReference>
<dbReference type="SMART" id="SM00052">
    <property type="entry name" value="EAL"/>
    <property type="match status" value="1"/>
</dbReference>
<sequence precursor="true">MTSFHQMRRRPARWIVLLGCFVAGSATLGAGFVSVILYNKDISSAENTLRNLSLVLAEQTERAFQSIDLSQQTALQALDGLEEAWSHDLKTAARTYSFYQVLVNQVEQLPHVEALTLVDDKGRLLNSSRSWPIPEMDVSDRPYFKAFRDNPDLQLMIGEPAVSRVSGTLTVLVVRRMTGPSREFTGLIISAIALDYFQTLYREIALLPERAVTLARSDGALLVRYPEIQSALTDAHSVRLNSPRAFVGRAGGVTRSISVLDGKDRIIAVQNLKRYPLVLLVSDTVETALSTWYYQAALLAAIAALMDVAVAMACLLGVRQIRATAKRAEAESFLARHDTLTGLPNRILFNEEIERTVREAKQSDRTFAVLLLDLDGFKEVNDTLGHQAGDELLRNVGARLRACIRKSDLIARIGGDEFAVVQRDVEHPDETSALARRLIETMRAPYRLYGDLASIGISVGIAFGPDGDQDADQLMRRADLALYSAKREGRGTFRLYEPKMDEERLARRALERDLARAVEAGELELFYQPIFDLRTDLVVGFEGLLRWRHARHGLVSPHEFIPIAEETGLIGPIGEWVIQQACHQAANWPASIKVAVNLSPVQFKTGDVMAAVTHALASSGLPAERLELEVTESTLLDAGAVGDILQQVKTLGATIALDDFGTGYASMSSLRSFPFDKIKIDQSFVQEMNSSSGSAAIVYATLDLARRLGIATTAEGVETEEQLGVLRAAGCTTAQGYLIGKPMQAEHIPSFLVQSEVHPLRLQSSVEGT</sequence>
<dbReference type="RefSeq" id="WP_009762415.1">
    <property type="nucleotide sequence ID" value="NZ_JH660645.1"/>
</dbReference>
<keyword evidence="9" id="KW-1185">Reference proteome</keyword>
<dbReference type="Pfam" id="PF02743">
    <property type="entry name" value="dCache_1"/>
    <property type="match status" value="1"/>
</dbReference>
<protein>
    <submittedName>
        <fullName evidence="8">Diguanylate cyclase (GGDEF) domain-containing protein</fullName>
    </submittedName>
</protein>
<name>I4YQX2_9HYPH</name>
<evidence type="ECO:0000259" key="6">
    <source>
        <dbReference type="PROSITE" id="PS50883"/>
    </source>
</evidence>
<dbReference type="PROSITE" id="PS50883">
    <property type="entry name" value="EAL"/>
    <property type="match status" value="1"/>
</dbReference>
<dbReference type="SUPFAM" id="SSF55073">
    <property type="entry name" value="Nucleotide cyclase"/>
    <property type="match status" value="1"/>
</dbReference>
<dbReference type="Proteomes" id="UP000003947">
    <property type="component" value="Unassembled WGS sequence"/>
</dbReference>
<evidence type="ECO:0000256" key="1">
    <source>
        <dbReference type="ARBA" id="ARBA00004651"/>
    </source>
</evidence>
<evidence type="ECO:0000256" key="2">
    <source>
        <dbReference type="ARBA" id="ARBA00022475"/>
    </source>
</evidence>
<dbReference type="Gene3D" id="3.30.70.270">
    <property type="match status" value="1"/>
</dbReference>
<dbReference type="InterPro" id="IPR033479">
    <property type="entry name" value="dCache_1"/>
</dbReference>
<keyword evidence="2" id="KW-1003">Cell membrane</keyword>
<keyword evidence="5" id="KW-0472">Membrane</keyword>
<evidence type="ECO:0000256" key="5">
    <source>
        <dbReference type="ARBA" id="ARBA00023136"/>
    </source>
</evidence>
<dbReference type="CDD" id="cd01949">
    <property type="entry name" value="GGDEF"/>
    <property type="match status" value="1"/>
</dbReference>
<evidence type="ECO:0000256" key="3">
    <source>
        <dbReference type="ARBA" id="ARBA00022692"/>
    </source>
</evidence>
<feature type="domain" description="EAL" evidence="6">
    <location>
        <begin position="507"/>
        <end position="756"/>
    </location>
</feature>
<organism evidence="8 9">
    <name type="scientific">Microvirga lotononidis</name>
    <dbReference type="NCBI Taxonomy" id="864069"/>
    <lineage>
        <taxon>Bacteria</taxon>
        <taxon>Pseudomonadati</taxon>
        <taxon>Pseudomonadota</taxon>
        <taxon>Alphaproteobacteria</taxon>
        <taxon>Hyphomicrobiales</taxon>
        <taxon>Methylobacteriaceae</taxon>
        <taxon>Microvirga</taxon>
    </lineage>
</organism>
<dbReference type="InterPro" id="IPR001633">
    <property type="entry name" value="EAL_dom"/>
</dbReference>
<dbReference type="GO" id="GO:0005886">
    <property type="term" value="C:plasma membrane"/>
    <property type="evidence" value="ECO:0007669"/>
    <property type="project" value="UniProtKB-SubCell"/>
</dbReference>
<evidence type="ECO:0000313" key="9">
    <source>
        <dbReference type="Proteomes" id="UP000003947"/>
    </source>
</evidence>
<dbReference type="HOGENOM" id="CLU_000445_70_44_5"/>
<dbReference type="InterPro" id="IPR000160">
    <property type="entry name" value="GGDEF_dom"/>
</dbReference>
<dbReference type="SMART" id="SM00267">
    <property type="entry name" value="GGDEF"/>
    <property type="match status" value="1"/>
</dbReference>
<gene>
    <name evidence="8" type="ORF">MicloDRAFT_00029130</name>
</gene>